<keyword evidence="3" id="KW-1185">Reference proteome</keyword>
<dbReference type="Pfam" id="PF09899">
    <property type="entry name" value="DUF2126"/>
    <property type="match status" value="1"/>
</dbReference>
<gene>
    <name evidence="2" type="ORF">EZJ19_01530</name>
</gene>
<name>A0A4R1BN41_9PROT</name>
<evidence type="ECO:0000313" key="3">
    <source>
        <dbReference type="Proteomes" id="UP000295443"/>
    </source>
</evidence>
<comment type="caution">
    <text evidence="2">The sequence shown here is derived from an EMBL/GenBank/DDBJ whole genome shotgun (WGS) entry which is preliminary data.</text>
</comment>
<dbReference type="InterPro" id="IPR018667">
    <property type="entry name" value="DUF2126"/>
</dbReference>
<dbReference type="RefSeq" id="WP_165873420.1">
    <property type="nucleotide sequence ID" value="NZ_SJZB01000008.1"/>
</dbReference>
<evidence type="ECO:0000259" key="1">
    <source>
        <dbReference type="Pfam" id="PF09899"/>
    </source>
</evidence>
<dbReference type="Proteomes" id="UP000295443">
    <property type="component" value="Unassembled WGS sequence"/>
</dbReference>
<evidence type="ECO:0000313" key="2">
    <source>
        <dbReference type="EMBL" id="TCJ18914.1"/>
    </source>
</evidence>
<accession>A0A4R1BN41</accession>
<sequence>LPDNLALDQVDLKDDLERRRLANVLSRGLDTPAGYILPVGWNWQVGCWYSAPWPLRRERLYLIPGDSPIGLRLPLNSLPWQAEDELEWVGETDPFEPRPPLPDFHGEVAARYSHIEPTFDAHPEIRPQPTADRARGEVSVPHTAVSIEVRGGCLHVFLPPLDRLEHALDLIAAVEQSAAALALPVAVEGYAPASDGRLEKLLVTPDPGVIEVNIHPARTWDELVARTTTLYEEARLSRLGTEKFMLDGRHTGTGGGNHVTLGGPTPADSPFLRRPDLLKSLVTYWQHHPSLSYLFSGLFVGPTSQAPRVDEGKPEAMYELEIAFSQVPFGGADQPWLVDRLFRNLLADLTGNTHRSEFCIDKLYSPDSSSGRQGLLEFRAFEMPPHARMSLAQMLLLRALVARFWSTPYDKPLVRWGTELHDRWMLPHYLWQDLKEVAEDLTEAGYPFQLDWFAPFLEFRFPRHGTFRVGGIEVELRAAIEPWPVLGEEATRAGTARFVDSSVERLQITATGLTDGRYALACNGRRVPLKSTGRHGEYVAGVRYRAWQPPSALHPTIAPHTPLVFDLIDLWNNRALAGCTYHVMHPGGRNYEHFPVNANEAEARRHIRFQDMGFNIGHYAPPPWVGTVSGFVPAGTYVGPMAPPAEEAPGEYPYTLDLRRTR</sequence>
<organism evidence="2 3">
    <name type="scientific">Parasulfuritortus cantonensis</name>
    <dbReference type="NCBI Taxonomy" id="2528202"/>
    <lineage>
        <taxon>Bacteria</taxon>
        <taxon>Pseudomonadati</taxon>
        <taxon>Pseudomonadota</taxon>
        <taxon>Betaproteobacteria</taxon>
        <taxon>Nitrosomonadales</taxon>
        <taxon>Thiobacillaceae</taxon>
        <taxon>Parasulfuritortus</taxon>
    </lineage>
</organism>
<dbReference type="AlphaFoldDB" id="A0A4R1BN41"/>
<protein>
    <submittedName>
        <fullName evidence="2">IMP dehydrogenase</fullName>
    </submittedName>
</protein>
<feature type="non-terminal residue" evidence="2">
    <location>
        <position position="1"/>
    </location>
</feature>
<proteinExistence type="predicted"/>
<reference evidence="2 3" key="1">
    <citation type="submission" date="2019-03" db="EMBL/GenBank/DDBJ databases">
        <title>Genome sequence of Thiobacillaceae bacterium LSR1, a sulfur-oxidizing bacterium isolated from freshwater sediment.</title>
        <authorList>
            <person name="Li S."/>
        </authorList>
    </citation>
    <scope>NUCLEOTIDE SEQUENCE [LARGE SCALE GENOMIC DNA]</scope>
    <source>
        <strain evidence="2 3">LSR1</strain>
    </source>
</reference>
<feature type="domain" description="DUF2126" evidence="1">
    <location>
        <begin position="1"/>
        <end position="659"/>
    </location>
</feature>
<dbReference type="EMBL" id="SJZB01000008">
    <property type="protein sequence ID" value="TCJ18914.1"/>
    <property type="molecule type" value="Genomic_DNA"/>
</dbReference>